<dbReference type="InterPro" id="IPR003148">
    <property type="entry name" value="RCK_N"/>
</dbReference>
<evidence type="ECO:0000256" key="9">
    <source>
        <dbReference type="ARBA" id="ARBA00023136"/>
    </source>
</evidence>
<dbReference type="PANTHER" id="PTHR10027">
    <property type="entry name" value="CALCIUM-ACTIVATED POTASSIUM CHANNEL ALPHA CHAIN"/>
    <property type="match status" value="1"/>
</dbReference>
<evidence type="ECO:0000256" key="13">
    <source>
        <dbReference type="SAM" id="Phobius"/>
    </source>
</evidence>
<feature type="compositionally biased region" description="Basic residues" evidence="12">
    <location>
        <begin position="74"/>
        <end position="83"/>
    </location>
</feature>
<evidence type="ECO:0000256" key="3">
    <source>
        <dbReference type="ARBA" id="ARBA00022538"/>
    </source>
</evidence>
<evidence type="ECO:0000256" key="11">
    <source>
        <dbReference type="ARBA" id="ARBA00034430"/>
    </source>
</evidence>
<keyword evidence="9 13" id="KW-0472">Membrane</keyword>
<comment type="catalytic activity">
    <reaction evidence="11">
        <text>K(+)(in) = K(+)(out)</text>
        <dbReference type="Rhea" id="RHEA:29463"/>
        <dbReference type="ChEBI" id="CHEBI:29103"/>
    </reaction>
</comment>
<evidence type="ECO:0000256" key="7">
    <source>
        <dbReference type="ARBA" id="ARBA00022989"/>
    </source>
</evidence>
<dbReference type="GO" id="GO:0005886">
    <property type="term" value="C:plasma membrane"/>
    <property type="evidence" value="ECO:0007669"/>
    <property type="project" value="TreeGrafter"/>
</dbReference>
<evidence type="ECO:0000256" key="2">
    <source>
        <dbReference type="ARBA" id="ARBA00022448"/>
    </source>
</evidence>
<feature type="compositionally biased region" description="Basic residues" evidence="12">
    <location>
        <begin position="117"/>
        <end position="126"/>
    </location>
</feature>
<feature type="transmembrane region" description="Helical" evidence="13">
    <location>
        <begin position="278"/>
        <end position="298"/>
    </location>
</feature>
<evidence type="ECO:0000256" key="5">
    <source>
        <dbReference type="ARBA" id="ARBA00022826"/>
    </source>
</evidence>
<feature type="compositionally biased region" description="Low complexity" evidence="12">
    <location>
        <begin position="147"/>
        <end position="169"/>
    </location>
</feature>
<feature type="domain" description="RCK N-terminal" evidence="16">
    <location>
        <begin position="931"/>
        <end position="1042"/>
    </location>
</feature>
<dbReference type="Pfam" id="PF07885">
    <property type="entry name" value="Ion_trans_2"/>
    <property type="match status" value="1"/>
</dbReference>
<dbReference type="OrthoDB" id="297496at2759"/>
<dbReference type="InterPro" id="IPR003929">
    <property type="entry name" value="K_chnl_BK_asu"/>
</dbReference>
<dbReference type="AlphaFoldDB" id="A0A8H7S4V1"/>
<feature type="compositionally biased region" description="Basic and acidic residues" evidence="12">
    <location>
        <begin position="84"/>
        <end position="116"/>
    </location>
</feature>
<feature type="transmembrane region" description="Helical" evidence="13">
    <location>
        <begin position="319"/>
        <end position="342"/>
    </location>
</feature>
<evidence type="ECO:0000256" key="12">
    <source>
        <dbReference type="SAM" id="MobiDB-lite"/>
    </source>
</evidence>
<feature type="domain" description="Potassium channel" evidence="15">
    <location>
        <begin position="431"/>
        <end position="500"/>
    </location>
</feature>
<feature type="compositionally biased region" description="Low complexity" evidence="12">
    <location>
        <begin position="25"/>
        <end position="55"/>
    </location>
</feature>
<keyword evidence="10" id="KW-0407">Ion channel</keyword>
<evidence type="ECO:0000259" key="15">
    <source>
        <dbReference type="Pfam" id="PF07885"/>
    </source>
</evidence>
<evidence type="ECO:0000256" key="1">
    <source>
        <dbReference type="ARBA" id="ARBA00004141"/>
    </source>
</evidence>
<evidence type="ECO:0000259" key="14">
    <source>
        <dbReference type="Pfam" id="PF03493"/>
    </source>
</evidence>
<dbReference type="PANTHER" id="PTHR10027:SF10">
    <property type="entry name" value="SLOWPOKE 2, ISOFORM D"/>
    <property type="match status" value="1"/>
</dbReference>
<dbReference type="Gene3D" id="1.10.287.70">
    <property type="match status" value="1"/>
</dbReference>
<evidence type="ECO:0000256" key="8">
    <source>
        <dbReference type="ARBA" id="ARBA00023065"/>
    </source>
</evidence>
<feature type="region of interest" description="Disordered" evidence="12">
    <location>
        <begin position="1"/>
        <end position="183"/>
    </location>
</feature>
<evidence type="ECO:0000313" key="18">
    <source>
        <dbReference type="Proteomes" id="UP000646827"/>
    </source>
</evidence>
<keyword evidence="18" id="KW-1185">Reference proteome</keyword>
<comment type="subcellular location">
    <subcellularLocation>
        <location evidence="1">Membrane</location>
        <topology evidence="1">Multi-pass membrane protein</topology>
    </subcellularLocation>
</comment>
<feature type="transmembrane region" description="Helical" evidence="13">
    <location>
        <begin position="416"/>
        <end position="434"/>
    </location>
</feature>
<dbReference type="Proteomes" id="UP000646827">
    <property type="component" value="Unassembled WGS sequence"/>
</dbReference>
<dbReference type="GO" id="GO:0015271">
    <property type="term" value="F:outward rectifier potassium channel activity"/>
    <property type="evidence" value="ECO:0007669"/>
    <property type="project" value="TreeGrafter"/>
</dbReference>
<keyword evidence="4 13" id="KW-0812">Transmembrane</keyword>
<evidence type="ECO:0000256" key="6">
    <source>
        <dbReference type="ARBA" id="ARBA00022958"/>
    </source>
</evidence>
<feature type="transmembrane region" description="Helical" evidence="13">
    <location>
        <begin position="376"/>
        <end position="395"/>
    </location>
</feature>
<keyword evidence="3" id="KW-0633">Potassium transport</keyword>
<feature type="domain" description="Calcium-activated potassium channel BK alpha subunit" evidence="14">
    <location>
        <begin position="650"/>
        <end position="737"/>
    </location>
</feature>
<evidence type="ECO:0000256" key="10">
    <source>
        <dbReference type="ARBA" id="ARBA00023303"/>
    </source>
</evidence>
<sequence>MIFSSPYEMPIGHSKQEQKGDEENLISSNNNNNSLLSYGAVNSNHNSNNSNNDNNGKIQKPITTTTTTTSRASSLRRHHIFPHLHHDNDDSSSRTNSETEQKDENTCRDPRGTIAERKRRRMHRHHHEESSGKLSLSRLMRRKGSSKKSTPSSSSSSCAGSDSNEASSSDEGTDDPDNMDNEDTLSRLATADLVLPALDPKADEVIASAVSQKSLDQWFARRSHVNFSTIRAKYRSSRKSARDEKTEVSSMINQVRSYFHWHPYVAKIRDALFANQTIVAFVNIDLLVDLLFCLAYLIEMKQEFDVHLSPPWLYKWRSYDLWMFCQWLTYWNLGSFIIRIYLTGRPLSVLLSFRCAIETLTTVPFLVSNFMNYGQFLYVPYFLRSWVLLLRIKSAMKIKTNLQMTDKPVDLLKSKLIHLGCTLITLLYNGMAAFQYCEATFVGVKYSIIDCLYLVMVTLSTVGYGDITPQTEASRVVVMVIIVTSLAVLPSLITDVLATVRKRNDGGGHVNHGVLPFILIVGAFRPDQVNEILDGFLNRENAERHLNVVFLDVNKPAEDLKLMERNSMWGHRIQFLHGSVLNDKTLQRARARYAKAIFTISDQNARNSAEEDERNTVRLWSLYCYTVTHNVPIYTYNLSPTTAIYQKVAKEIICVQEFKQYLLAMNCRCRGASTLLTNLLHQRQPMNRYDEPWHAQYDDGSCNEIYTAPPPDFMVGVSFAHCAWICFKECQVILFGIKTFAVDRGDHEILLNPSNDYIIKESDLCVYISESPREIKDIRYLVKFIIVFDGKRKTVRGLQNKRRPFPPPPKKKTALGAKVVVPSISTSLSSSNNNDNTSISIPEAVTTATAVDKSNPSKGRYKLSRLPTPRHALLTGSRALITRLGQSPVNDDDNDDIGSPDHIEDVSLPLSYILEEKVPLDDAIIESAENMRGHILVCVHREVVNIFKFIYNLRSPHVKPEDLQDIVILCPSRPSEKTNELINMFPKVHFMVGNCRQPDDLLHAGVKRAKQVVVMSEKECLDDIERNSDSPAIMTSHIIDLLVQERARNAYTIVNLIEKSNIRFMHLLQEKDVAEEIDVFYTPAYAAGDVVADSLISNVLLSQTYYKPDIVSIIKTLCGMPGPLYDGSAAHLLSSSKQFQTPTSAAIHAPHLTSIPMPHEFVDQTFAHLFETLLLNHGVMPLGLLRAPSEALGNEIPFVYANPVPSLILKESDKIYILSSPTWDYKSSTTGVSS</sequence>
<feature type="transmembrane region" description="Helical" evidence="13">
    <location>
        <begin position="446"/>
        <end position="464"/>
    </location>
</feature>
<evidence type="ECO:0000259" key="16">
    <source>
        <dbReference type="Pfam" id="PF22614"/>
    </source>
</evidence>
<comment type="caution">
    <text evidence="17">The sequence shown here is derived from an EMBL/GenBank/DDBJ whole genome shotgun (WGS) entry which is preliminary data.</text>
</comment>
<dbReference type="InterPro" id="IPR013099">
    <property type="entry name" value="K_chnl_dom"/>
</dbReference>
<name>A0A8H7S4V1_9FUNG</name>
<dbReference type="SUPFAM" id="SSF81324">
    <property type="entry name" value="Voltage-gated potassium channels"/>
    <property type="match status" value="1"/>
</dbReference>
<protein>
    <submittedName>
        <fullName evidence="17">Uncharacterized protein</fullName>
    </submittedName>
</protein>
<feature type="domain" description="RCK N-terminal" evidence="16">
    <location>
        <begin position="517"/>
        <end position="635"/>
    </location>
</feature>
<reference evidence="17 18" key="1">
    <citation type="submission" date="2020-12" db="EMBL/GenBank/DDBJ databases">
        <title>Metabolic potential, ecology and presence of endohyphal bacteria is reflected in genomic diversity of Mucoromycotina.</title>
        <authorList>
            <person name="Muszewska A."/>
            <person name="Okrasinska A."/>
            <person name="Steczkiewicz K."/>
            <person name="Drgas O."/>
            <person name="Orlowska M."/>
            <person name="Perlinska-Lenart U."/>
            <person name="Aleksandrzak-Piekarczyk T."/>
            <person name="Szatraj K."/>
            <person name="Zielenkiewicz U."/>
            <person name="Pilsyk S."/>
            <person name="Malc E."/>
            <person name="Mieczkowski P."/>
            <person name="Kruszewska J.S."/>
            <person name="Biernat P."/>
            <person name="Pawlowska J."/>
        </authorList>
    </citation>
    <scope>NUCLEOTIDE SEQUENCE [LARGE SCALE GENOMIC DNA]</scope>
    <source>
        <strain evidence="17 18">CBS 142.35</strain>
    </source>
</reference>
<evidence type="ECO:0000313" key="17">
    <source>
        <dbReference type="EMBL" id="KAG2222153.1"/>
    </source>
</evidence>
<keyword evidence="6" id="KW-0630">Potassium</keyword>
<feature type="transmembrane region" description="Helical" evidence="13">
    <location>
        <begin position="476"/>
        <end position="493"/>
    </location>
</feature>
<gene>
    <name evidence="17" type="ORF">INT45_007170</name>
</gene>
<keyword evidence="8" id="KW-0406">Ion transport</keyword>
<keyword evidence="2" id="KW-0813">Transport</keyword>
<dbReference type="GO" id="GO:0005228">
    <property type="term" value="F:intracellular sodium-activated potassium channel activity"/>
    <property type="evidence" value="ECO:0007669"/>
    <property type="project" value="TreeGrafter"/>
</dbReference>
<evidence type="ECO:0000256" key="4">
    <source>
        <dbReference type="ARBA" id="ARBA00022692"/>
    </source>
</evidence>
<keyword evidence="5" id="KW-0631">Potassium channel</keyword>
<dbReference type="Gene3D" id="3.40.50.720">
    <property type="entry name" value="NAD(P)-binding Rossmann-like Domain"/>
    <property type="match status" value="1"/>
</dbReference>
<dbReference type="Pfam" id="PF22614">
    <property type="entry name" value="Slo-like_RCK"/>
    <property type="match status" value="2"/>
</dbReference>
<dbReference type="Pfam" id="PF03493">
    <property type="entry name" value="BK_channel_a"/>
    <property type="match status" value="1"/>
</dbReference>
<feature type="compositionally biased region" description="Acidic residues" evidence="12">
    <location>
        <begin position="171"/>
        <end position="183"/>
    </location>
</feature>
<proteinExistence type="predicted"/>
<accession>A0A8H7S4V1</accession>
<organism evidence="17 18">
    <name type="scientific">Circinella minor</name>
    <dbReference type="NCBI Taxonomy" id="1195481"/>
    <lineage>
        <taxon>Eukaryota</taxon>
        <taxon>Fungi</taxon>
        <taxon>Fungi incertae sedis</taxon>
        <taxon>Mucoromycota</taxon>
        <taxon>Mucoromycotina</taxon>
        <taxon>Mucoromycetes</taxon>
        <taxon>Mucorales</taxon>
        <taxon>Lichtheimiaceae</taxon>
        <taxon>Circinella</taxon>
    </lineage>
</organism>
<keyword evidence="7 13" id="KW-1133">Transmembrane helix</keyword>
<dbReference type="EMBL" id="JAEPRB010000090">
    <property type="protein sequence ID" value="KAG2222153.1"/>
    <property type="molecule type" value="Genomic_DNA"/>
</dbReference>
<dbReference type="InterPro" id="IPR047871">
    <property type="entry name" value="K_chnl_Slo-like"/>
</dbReference>